<feature type="coiled-coil region" evidence="7">
    <location>
        <begin position="144"/>
        <end position="248"/>
    </location>
</feature>
<dbReference type="Proteomes" id="UP000694392">
    <property type="component" value="Unplaced"/>
</dbReference>
<evidence type="ECO:0000313" key="11">
    <source>
        <dbReference type="Ensembl" id="ENSSPUP00000007412.1"/>
    </source>
</evidence>
<name>A0A8D0GKF9_SPHPU</name>
<comment type="similarity">
    <text evidence="6">Belongs to the CALCOCO family.</text>
</comment>
<dbReference type="GO" id="GO:0000978">
    <property type="term" value="F:RNA polymerase II cis-regulatory region sequence-specific DNA binding"/>
    <property type="evidence" value="ECO:0007669"/>
    <property type="project" value="Ensembl"/>
</dbReference>
<reference evidence="11" key="2">
    <citation type="submission" date="2025-09" db="UniProtKB">
        <authorList>
            <consortium name="Ensembl"/>
        </authorList>
    </citation>
    <scope>IDENTIFICATION</scope>
</reference>
<keyword evidence="5" id="KW-0539">Nucleus</keyword>
<dbReference type="Pfam" id="PF07888">
    <property type="entry name" value="CALCOCO1"/>
    <property type="match status" value="2"/>
</dbReference>
<feature type="region of interest" description="Disordered" evidence="8">
    <location>
        <begin position="538"/>
        <end position="559"/>
    </location>
</feature>
<gene>
    <name evidence="11" type="primary">CALCOCO1</name>
</gene>
<feature type="coiled-coil region" evidence="7">
    <location>
        <begin position="374"/>
        <end position="468"/>
    </location>
</feature>
<feature type="compositionally biased region" description="Low complexity" evidence="8">
    <location>
        <begin position="538"/>
        <end position="550"/>
    </location>
</feature>
<evidence type="ECO:0000256" key="8">
    <source>
        <dbReference type="SAM" id="MobiDB-lite"/>
    </source>
</evidence>
<dbReference type="GO" id="GO:0008013">
    <property type="term" value="F:beta-catenin binding"/>
    <property type="evidence" value="ECO:0007669"/>
    <property type="project" value="Ensembl"/>
</dbReference>
<evidence type="ECO:0000313" key="12">
    <source>
        <dbReference type="Proteomes" id="UP000694392"/>
    </source>
</evidence>
<evidence type="ECO:0000256" key="6">
    <source>
        <dbReference type="ARBA" id="ARBA00037963"/>
    </source>
</evidence>
<dbReference type="PANTHER" id="PTHR31915:SF5">
    <property type="entry name" value="CALCIUM-BINDING AND COILED-COIL DOMAIN-CONTAINING PROTEIN 1"/>
    <property type="match status" value="1"/>
</dbReference>
<keyword evidence="12" id="KW-1185">Reference proteome</keyword>
<dbReference type="GO" id="GO:0030518">
    <property type="term" value="P:nuclear receptor-mediated steroid hormone signaling pathway"/>
    <property type="evidence" value="ECO:0007669"/>
    <property type="project" value="Ensembl"/>
</dbReference>
<dbReference type="GO" id="GO:0045944">
    <property type="term" value="P:positive regulation of transcription by RNA polymerase II"/>
    <property type="evidence" value="ECO:0007669"/>
    <property type="project" value="Ensembl"/>
</dbReference>
<dbReference type="GO" id="GO:0003713">
    <property type="term" value="F:transcription coactivator activity"/>
    <property type="evidence" value="ECO:0007669"/>
    <property type="project" value="Ensembl"/>
</dbReference>
<dbReference type="InterPro" id="IPR041611">
    <property type="entry name" value="SKICH"/>
</dbReference>
<feature type="domain" description="SKICH" evidence="10">
    <location>
        <begin position="10"/>
        <end position="114"/>
    </location>
</feature>
<feature type="domain" description="Calcium binding and coiled-coil" evidence="9">
    <location>
        <begin position="118"/>
        <end position="249"/>
    </location>
</feature>
<feature type="region of interest" description="Disordered" evidence="8">
    <location>
        <begin position="621"/>
        <end position="640"/>
    </location>
</feature>
<evidence type="ECO:0000256" key="2">
    <source>
        <dbReference type="ARBA" id="ARBA00004496"/>
    </source>
</evidence>
<dbReference type="AlphaFoldDB" id="A0A8D0GKF9"/>
<dbReference type="GO" id="GO:0000785">
    <property type="term" value="C:chromatin"/>
    <property type="evidence" value="ECO:0007669"/>
    <property type="project" value="Ensembl"/>
</dbReference>
<evidence type="ECO:0000259" key="10">
    <source>
        <dbReference type="Pfam" id="PF17751"/>
    </source>
</evidence>
<protein>
    <submittedName>
        <fullName evidence="11">Calcium binding and coiled-coil domain 1</fullName>
    </submittedName>
</protein>
<dbReference type="GO" id="GO:0010628">
    <property type="term" value="P:positive regulation of gene expression"/>
    <property type="evidence" value="ECO:0007669"/>
    <property type="project" value="Ensembl"/>
</dbReference>
<evidence type="ECO:0000256" key="7">
    <source>
        <dbReference type="SAM" id="Coils"/>
    </source>
</evidence>
<feature type="domain" description="Calcium binding and coiled-coil" evidence="9">
    <location>
        <begin position="332"/>
        <end position="554"/>
    </location>
</feature>
<dbReference type="PANTHER" id="PTHR31915">
    <property type="entry name" value="SKICH DOMAIN-CONTAINING PROTEIN"/>
    <property type="match status" value="1"/>
</dbReference>
<sequence>MEETQPPAGVAFLNVAPSYVPHTRVECHYTLPPSTKPSARDWVGIFKAEVTSVRDYYTFVWCTVPESGGVTGAPIHCSVQFQASYLPKPGAQQYQFRYVDRRGEVRGQSSPFRFNEPRPMDELVTLEEAGDDGGTDMLVVVPKATVLQSQLEESQQERGALLRERHRLEDEVEELRRRVTELEEALGSLRDEHNKLAGQYKELSGSHEAVSEQRKTLSRQVAEREARIRELEADAQAMGQRLLEKEVKLQASEKESRSLACDLQEAMTLHGQKLSQTLLLQEEMVQLKHKLGIAQRRTVSTGIPHSTGLDWGEGAPPAAGSSTGESTNTPLIADLHRSRLEVAETNIKLADMTLKWKEGKSQWWKEKAVLLQNVETEKDKILKLSAEVLRLEQSVQEERAQRQGLCAELARERDSSLVQVSEGRRELRELRAALQVVQKDKEQLQSEKQEMLSYARRLEERLEKVADEKWSEVATGDEDELVSGSLDSPLSDSEDESPEDMRLPAQLGRYSLCDNRGAPCTPPSSREPARTVVISQPAPIAAQMAQPPEETSSDSEAEDEKAVLMAAVQNGGEEASLLLPELSSAVYEVASEPGTGFKGADATLSPSSGLTGRQLSETGPCGMGVSPLDLPSPTATPWKEGPLCRERFSLDSRQGGLEKHGDGHYFFSAHPPFAFD</sequence>
<proteinExistence type="inferred from homology"/>
<dbReference type="InterPro" id="IPR051002">
    <property type="entry name" value="UBA_autophagy_assoc_protein"/>
</dbReference>
<dbReference type="InterPro" id="IPR012852">
    <property type="entry name" value="CALCOCO1-like"/>
</dbReference>
<evidence type="ECO:0000256" key="3">
    <source>
        <dbReference type="ARBA" id="ARBA00022490"/>
    </source>
</evidence>
<dbReference type="GO" id="GO:0005634">
    <property type="term" value="C:nucleus"/>
    <property type="evidence" value="ECO:0007669"/>
    <property type="project" value="UniProtKB-SubCell"/>
</dbReference>
<dbReference type="GeneTree" id="ENSGT00950000183025"/>
<dbReference type="Gene3D" id="1.10.287.1490">
    <property type="match status" value="1"/>
</dbReference>
<dbReference type="GO" id="GO:0005829">
    <property type="term" value="C:cytosol"/>
    <property type="evidence" value="ECO:0007669"/>
    <property type="project" value="Ensembl"/>
</dbReference>
<evidence type="ECO:0000259" key="9">
    <source>
        <dbReference type="Pfam" id="PF07888"/>
    </source>
</evidence>
<keyword evidence="4 7" id="KW-0175">Coiled coil</keyword>
<organism evidence="11 12">
    <name type="scientific">Sphenodon punctatus</name>
    <name type="common">Tuatara</name>
    <name type="synonym">Hatteria punctata</name>
    <dbReference type="NCBI Taxonomy" id="8508"/>
    <lineage>
        <taxon>Eukaryota</taxon>
        <taxon>Metazoa</taxon>
        <taxon>Chordata</taxon>
        <taxon>Craniata</taxon>
        <taxon>Vertebrata</taxon>
        <taxon>Euteleostomi</taxon>
        <taxon>Lepidosauria</taxon>
        <taxon>Sphenodontia</taxon>
        <taxon>Sphenodontidae</taxon>
        <taxon>Sphenodon</taxon>
    </lineage>
</organism>
<reference evidence="11" key="1">
    <citation type="submission" date="2025-08" db="UniProtKB">
        <authorList>
            <consortium name="Ensembl"/>
        </authorList>
    </citation>
    <scope>IDENTIFICATION</scope>
</reference>
<feature type="region of interest" description="Disordered" evidence="8">
    <location>
        <begin position="469"/>
        <end position="500"/>
    </location>
</feature>
<evidence type="ECO:0000256" key="5">
    <source>
        <dbReference type="ARBA" id="ARBA00023242"/>
    </source>
</evidence>
<dbReference type="Pfam" id="PF17751">
    <property type="entry name" value="SKICH"/>
    <property type="match status" value="1"/>
</dbReference>
<feature type="region of interest" description="Disordered" evidence="8">
    <location>
        <begin position="304"/>
        <end position="327"/>
    </location>
</feature>
<dbReference type="GO" id="GO:0003682">
    <property type="term" value="F:chromatin binding"/>
    <property type="evidence" value="ECO:0007669"/>
    <property type="project" value="Ensembl"/>
</dbReference>
<keyword evidence="3" id="KW-0963">Cytoplasm</keyword>
<dbReference type="Ensembl" id="ENSSPUT00000007899.1">
    <property type="protein sequence ID" value="ENSSPUP00000007412.1"/>
    <property type="gene ID" value="ENSSPUG00000005381.1"/>
</dbReference>
<evidence type="ECO:0000256" key="1">
    <source>
        <dbReference type="ARBA" id="ARBA00004123"/>
    </source>
</evidence>
<dbReference type="SUPFAM" id="SSF90257">
    <property type="entry name" value="Myosin rod fragments"/>
    <property type="match status" value="1"/>
</dbReference>
<accession>A0A8D0GKF9</accession>
<comment type="subcellular location">
    <subcellularLocation>
        <location evidence="2">Cytoplasm</location>
    </subcellularLocation>
    <subcellularLocation>
        <location evidence="1">Nucleus</location>
    </subcellularLocation>
</comment>
<dbReference type="Gene3D" id="2.60.40.2840">
    <property type="match status" value="1"/>
</dbReference>
<evidence type="ECO:0000256" key="4">
    <source>
        <dbReference type="ARBA" id="ARBA00023054"/>
    </source>
</evidence>